<dbReference type="EMBL" id="UZAH01025610">
    <property type="protein sequence ID" value="VDO67208.1"/>
    <property type="molecule type" value="Genomic_DNA"/>
</dbReference>
<dbReference type="Proteomes" id="UP000050761">
    <property type="component" value="Unassembled WGS sequence"/>
</dbReference>
<gene>
    <name evidence="2" type="ORF">HPBE_LOCUS6161</name>
</gene>
<accession>A0A183FHC8</accession>
<accession>A0A3P8ARS9</accession>
<evidence type="ECO:0000313" key="3">
    <source>
        <dbReference type="Proteomes" id="UP000050761"/>
    </source>
</evidence>
<reference evidence="4" key="2">
    <citation type="submission" date="2019-09" db="UniProtKB">
        <authorList>
            <consortium name="WormBaseParasite"/>
        </authorList>
    </citation>
    <scope>IDENTIFICATION</scope>
</reference>
<evidence type="ECO:0000313" key="4">
    <source>
        <dbReference type="WBParaSite" id="HPBE_0000616001-mRNA-1"/>
    </source>
</evidence>
<dbReference type="WBParaSite" id="HPBE_0000616001-mRNA-1">
    <property type="protein sequence ID" value="HPBE_0000616001-mRNA-1"/>
    <property type="gene ID" value="HPBE_0000616001"/>
</dbReference>
<evidence type="ECO:0000256" key="1">
    <source>
        <dbReference type="SAM" id="MobiDB-lite"/>
    </source>
</evidence>
<dbReference type="AlphaFoldDB" id="A0A183FHC8"/>
<evidence type="ECO:0000313" key="2">
    <source>
        <dbReference type="EMBL" id="VDO67208.1"/>
    </source>
</evidence>
<keyword evidence="3" id="KW-1185">Reference proteome</keyword>
<sequence length="149" mass="16566">MRRQSAHFHQLSDCPGRWSGGSQVKKPAVRKQVFPSSVGASCRYQASLGREVFARRHMKRAARRPVARSVASRPERLPLERDSFRSFRFTLSSSSHLDGAHILVLLGSGSPVVAGLLEFLDDNVHSRFHGELTFDRGFTGPHDSVPTLT</sequence>
<protein>
    <submittedName>
        <fullName evidence="4">Transposase</fullName>
    </submittedName>
</protein>
<reference evidence="2 3" key="1">
    <citation type="submission" date="2018-11" db="EMBL/GenBank/DDBJ databases">
        <authorList>
            <consortium name="Pathogen Informatics"/>
        </authorList>
    </citation>
    <scope>NUCLEOTIDE SEQUENCE [LARGE SCALE GENOMIC DNA]</scope>
</reference>
<organism evidence="3 4">
    <name type="scientific">Heligmosomoides polygyrus</name>
    <name type="common">Parasitic roundworm</name>
    <dbReference type="NCBI Taxonomy" id="6339"/>
    <lineage>
        <taxon>Eukaryota</taxon>
        <taxon>Metazoa</taxon>
        <taxon>Ecdysozoa</taxon>
        <taxon>Nematoda</taxon>
        <taxon>Chromadorea</taxon>
        <taxon>Rhabditida</taxon>
        <taxon>Rhabditina</taxon>
        <taxon>Rhabditomorpha</taxon>
        <taxon>Strongyloidea</taxon>
        <taxon>Heligmosomidae</taxon>
        <taxon>Heligmosomoides</taxon>
    </lineage>
</organism>
<feature type="region of interest" description="Disordered" evidence="1">
    <location>
        <begin position="1"/>
        <end position="24"/>
    </location>
</feature>
<proteinExistence type="predicted"/>
<name>A0A183FHC8_HELPZ</name>